<keyword evidence="3" id="KW-1185">Reference proteome</keyword>
<keyword evidence="1" id="KW-0472">Membrane</keyword>
<dbReference type="AlphaFoldDB" id="A0A6A6ZYR8"/>
<reference evidence="2" key="1">
    <citation type="journal article" date="2020" name="Stud. Mycol.">
        <title>101 Dothideomycetes genomes: a test case for predicting lifestyles and emergence of pathogens.</title>
        <authorList>
            <person name="Haridas S."/>
            <person name="Albert R."/>
            <person name="Binder M."/>
            <person name="Bloem J."/>
            <person name="Labutti K."/>
            <person name="Salamov A."/>
            <person name="Andreopoulos B."/>
            <person name="Baker S."/>
            <person name="Barry K."/>
            <person name="Bills G."/>
            <person name="Bluhm B."/>
            <person name="Cannon C."/>
            <person name="Castanera R."/>
            <person name="Culley D."/>
            <person name="Daum C."/>
            <person name="Ezra D."/>
            <person name="Gonzalez J."/>
            <person name="Henrissat B."/>
            <person name="Kuo A."/>
            <person name="Liang C."/>
            <person name="Lipzen A."/>
            <person name="Lutzoni F."/>
            <person name="Magnuson J."/>
            <person name="Mondo S."/>
            <person name="Nolan M."/>
            <person name="Ohm R."/>
            <person name="Pangilinan J."/>
            <person name="Park H.-J."/>
            <person name="Ramirez L."/>
            <person name="Alfaro M."/>
            <person name="Sun H."/>
            <person name="Tritt A."/>
            <person name="Yoshinaga Y."/>
            <person name="Zwiers L.-H."/>
            <person name="Turgeon B."/>
            <person name="Goodwin S."/>
            <person name="Spatafora J."/>
            <person name="Crous P."/>
            <person name="Grigoriev I."/>
        </authorList>
    </citation>
    <scope>NUCLEOTIDE SEQUENCE</scope>
    <source>
        <strain evidence="2">CBS 113818</strain>
    </source>
</reference>
<evidence type="ECO:0000256" key="1">
    <source>
        <dbReference type="SAM" id="Phobius"/>
    </source>
</evidence>
<evidence type="ECO:0000313" key="3">
    <source>
        <dbReference type="Proteomes" id="UP000799424"/>
    </source>
</evidence>
<feature type="transmembrane region" description="Helical" evidence="1">
    <location>
        <begin position="82"/>
        <end position="102"/>
    </location>
</feature>
<name>A0A6A6ZYR8_9PLEO</name>
<dbReference type="Proteomes" id="UP000799424">
    <property type="component" value="Unassembled WGS sequence"/>
</dbReference>
<gene>
    <name evidence="2" type="ORF">CC86DRAFT_382282</name>
</gene>
<accession>A0A6A6ZYR8</accession>
<dbReference type="EMBL" id="MU006226">
    <property type="protein sequence ID" value="KAF2826210.1"/>
    <property type="molecule type" value="Genomic_DNA"/>
</dbReference>
<protein>
    <submittedName>
        <fullName evidence="2">Uncharacterized protein</fullName>
    </submittedName>
</protein>
<keyword evidence="1" id="KW-1133">Transmembrane helix</keyword>
<evidence type="ECO:0000313" key="2">
    <source>
        <dbReference type="EMBL" id="KAF2826210.1"/>
    </source>
</evidence>
<proteinExistence type="predicted"/>
<keyword evidence="1" id="KW-0812">Transmembrane</keyword>
<sequence>MVTVTSTEITTLTESTKLTDTETVVPTLDPSTVTQTASQAPITSTATITTTKTEKVTATSTIVIDPSRRGVDLFFPPNFPKWISVLFWLPWLCSLAWGIYSYNAIRRLQRKIGRERGQGWRAALTKRCENAEE</sequence>
<organism evidence="2 3">
    <name type="scientific">Ophiobolus disseminans</name>
    <dbReference type="NCBI Taxonomy" id="1469910"/>
    <lineage>
        <taxon>Eukaryota</taxon>
        <taxon>Fungi</taxon>
        <taxon>Dikarya</taxon>
        <taxon>Ascomycota</taxon>
        <taxon>Pezizomycotina</taxon>
        <taxon>Dothideomycetes</taxon>
        <taxon>Pleosporomycetidae</taxon>
        <taxon>Pleosporales</taxon>
        <taxon>Pleosporineae</taxon>
        <taxon>Phaeosphaeriaceae</taxon>
        <taxon>Ophiobolus</taxon>
    </lineage>
</organism>